<name>A0ABW9QT88_9ACTN</name>
<reference evidence="2 3" key="1">
    <citation type="submission" date="2019-11" db="EMBL/GenBank/DDBJ databases">
        <title>Acidiferrimicrobium australis gen. nov., sp. nov., an acidophilic and obligately heterotrophic, member of the Actinobacteria that catalyses dissimilatory oxido- reduction of iron isolated from metal-rich acidic water in Chile.</title>
        <authorList>
            <person name="Gonzalez D."/>
            <person name="Huber K."/>
            <person name="Hedrich S."/>
            <person name="Rojas-Villalobos C."/>
            <person name="Quatrini R."/>
            <person name="Dinamarca M.A."/>
            <person name="Schwarz A."/>
            <person name="Canales C."/>
            <person name="Nancucheo I."/>
        </authorList>
    </citation>
    <scope>NUCLEOTIDE SEQUENCE [LARGE SCALE GENOMIC DNA]</scope>
    <source>
        <strain evidence="2 3">USS-CCA1</strain>
    </source>
</reference>
<keyword evidence="3" id="KW-1185">Reference proteome</keyword>
<dbReference type="InterPro" id="IPR050678">
    <property type="entry name" value="DNA_Partitioning_ATPase"/>
</dbReference>
<evidence type="ECO:0000313" key="3">
    <source>
        <dbReference type="Proteomes" id="UP000437736"/>
    </source>
</evidence>
<sequence length="254" mass="27348">MPRRLAVANQKGGVGKTTTAVNLGAALAELGYRVLVVDLDPQGNATTGLGINARALESSIYDVILHDVPLEDVVEPTTLRNLFVVPATIDLAGAEIELVPLFSRELRLRRALETVDGDYDYTLIDCPPSLGLLTVNGLAAASEVLVPIQCEYYALEGLGQLLRNVNLVQANLNADLDVSTIVLTMYDARTRLAEQVADEVRQHFGSRVCRNIVPRTVRLSEAPSFGQPIIVFDPSSRGAIAYRELAKEVSGGAP</sequence>
<dbReference type="SUPFAM" id="SSF52540">
    <property type="entry name" value="P-loop containing nucleoside triphosphate hydrolases"/>
    <property type="match status" value="1"/>
</dbReference>
<accession>A0ABW9QT88</accession>
<dbReference type="Proteomes" id="UP000437736">
    <property type="component" value="Unassembled WGS sequence"/>
</dbReference>
<dbReference type="EMBL" id="WJHE01000383">
    <property type="protein sequence ID" value="MST32765.1"/>
    <property type="molecule type" value="Genomic_DNA"/>
</dbReference>
<dbReference type="Pfam" id="PF13614">
    <property type="entry name" value="AAA_31"/>
    <property type="match status" value="1"/>
</dbReference>
<proteinExistence type="predicted"/>
<dbReference type="PANTHER" id="PTHR13696">
    <property type="entry name" value="P-LOOP CONTAINING NUCLEOSIDE TRIPHOSPHATE HYDROLASE"/>
    <property type="match status" value="1"/>
</dbReference>
<protein>
    <submittedName>
        <fullName evidence="2">AAA family ATPase</fullName>
    </submittedName>
</protein>
<evidence type="ECO:0000313" key="2">
    <source>
        <dbReference type="EMBL" id="MST32765.1"/>
    </source>
</evidence>
<organism evidence="2 3">
    <name type="scientific">Acidiferrimicrobium australe</name>
    <dbReference type="NCBI Taxonomy" id="2664430"/>
    <lineage>
        <taxon>Bacteria</taxon>
        <taxon>Bacillati</taxon>
        <taxon>Actinomycetota</taxon>
        <taxon>Acidimicrobiia</taxon>
        <taxon>Acidimicrobiales</taxon>
        <taxon>Acidimicrobiaceae</taxon>
        <taxon>Acidiferrimicrobium</taxon>
    </lineage>
</organism>
<dbReference type="CDD" id="cd02042">
    <property type="entry name" value="ParAB_family"/>
    <property type="match status" value="1"/>
</dbReference>
<feature type="domain" description="AAA" evidence="1">
    <location>
        <begin position="5"/>
        <end position="177"/>
    </location>
</feature>
<dbReference type="InterPro" id="IPR025669">
    <property type="entry name" value="AAA_dom"/>
</dbReference>
<evidence type="ECO:0000259" key="1">
    <source>
        <dbReference type="Pfam" id="PF13614"/>
    </source>
</evidence>
<dbReference type="InterPro" id="IPR027417">
    <property type="entry name" value="P-loop_NTPase"/>
</dbReference>
<gene>
    <name evidence="2" type="ORF">GHK86_08525</name>
</gene>
<dbReference type="CDD" id="cd01983">
    <property type="entry name" value="SIMIBI"/>
    <property type="match status" value="1"/>
</dbReference>
<dbReference type="Gene3D" id="3.40.50.300">
    <property type="entry name" value="P-loop containing nucleotide triphosphate hydrolases"/>
    <property type="match status" value="1"/>
</dbReference>
<comment type="caution">
    <text evidence="2">The sequence shown here is derived from an EMBL/GenBank/DDBJ whole genome shotgun (WGS) entry which is preliminary data.</text>
</comment>
<dbReference type="PANTHER" id="PTHR13696:SF52">
    <property type="entry name" value="PARA FAMILY PROTEIN CT_582"/>
    <property type="match status" value="1"/>
</dbReference>
<dbReference type="PIRSF" id="PIRSF009320">
    <property type="entry name" value="Nuc_binding_HP_1000"/>
    <property type="match status" value="1"/>
</dbReference>